<dbReference type="PROSITE" id="PS01047">
    <property type="entry name" value="HMA_1"/>
    <property type="match status" value="4"/>
</dbReference>
<keyword evidence="7" id="KW-0677">Repeat</keyword>
<dbReference type="FunFam" id="3.30.70.100:FF:000033">
    <property type="entry name" value="Copper-transporting ATPase HMA5"/>
    <property type="match status" value="4"/>
</dbReference>
<feature type="transmembrane region" description="Helical" evidence="17">
    <location>
        <begin position="1506"/>
        <end position="1525"/>
    </location>
</feature>
<organism evidence="19 20">
    <name type="scientific">Liquidambar formosana</name>
    <name type="common">Formosan gum</name>
    <dbReference type="NCBI Taxonomy" id="63359"/>
    <lineage>
        <taxon>Eukaryota</taxon>
        <taxon>Viridiplantae</taxon>
        <taxon>Streptophyta</taxon>
        <taxon>Embryophyta</taxon>
        <taxon>Tracheophyta</taxon>
        <taxon>Spermatophyta</taxon>
        <taxon>Magnoliopsida</taxon>
        <taxon>eudicotyledons</taxon>
        <taxon>Gunneridae</taxon>
        <taxon>Pentapetalae</taxon>
        <taxon>Saxifragales</taxon>
        <taxon>Altingiaceae</taxon>
        <taxon>Liquidambar</taxon>
    </lineage>
</organism>
<feature type="transmembrane region" description="Helical" evidence="17">
    <location>
        <begin position="287"/>
        <end position="308"/>
    </location>
</feature>
<dbReference type="InterPro" id="IPR001757">
    <property type="entry name" value="P_typ_ATPase"/>
</dbReference>
<dbReference type="PANTHER" id="PTHR46594">
    <property type="entry name" value="P-TYPE CATION-TRANSPORTING ATPASE"/>
    <property type="match status" value="1"/>
</dbReference>
<feature type="transmembrane region" description="Helical" evidence="17">
    <location>
        <begin position="1281"/>
        <end position="1299"/>
    </location>
</feature>
<proteinExistence type="inferred from homology"/>
<dbReference type="SFLD" id="SFLDS00003">
    <property type="entry name" value="Haloacid_Dehalogenase"/>
    <property type="match status" value="2"/>
</dbReference>
<evidence type="ECO:0000256" key="2">
    <source>
        <dbReference type="ARBA" id="ARBA00006024"/>
    </source>
</evidence>
<evidence type="ECO:0000256" key="12">
    <source>
        <dbReference type="ARBA" id="ARBA00022989"/>
    </source>
</evidence>
<evidence type="ECO:0000256" key="16">
    <source>
        <dbReference type="ARBA" id="ARBA00049289"/>
    </source>
</evidence>
<dbReference type="CDD" id="cd00371">
    <property type="entry name" value="HMA"/>
    <property type="match status" value="4"/>
</dbReference>
<dbReference type="GO" id="GO:0005507">
    <property type="term" value="F:copper ion binding"/>
    <property type="evidence" value="ECO:0007669"/>
    <property type="project" value="InterPro"/>
</dbReference>
<feature type="transmembrane region" description="Helical" evidence="17">
    <location>
        <begin position="592"/>
        <end position="612"/>
    </location>
</feature>
<dbReference type="EMBL" id="JBBPBK010000010">
    <property type="protein sequence ID" value="KAK9276388.1"/>
    <property type="molecule type" value="Genomic_DNA"/>
</dbReference>
<evidence type="ECO:0000313" key="19">
    <source>
        <dbReference type="EMBL" id="KAK9276388.1"/>
    </source>
</evidence>
<keyword evidence="15 17" id="KW-0472">Membrane</keyword>
<comment type="catalytic activity">
    <reaction evidence="16">
        <text>Cu(+)(in) + ATP + H2O = Cu(+)(out) + ADP + phosphate + H(+)</text>
        <dbReference type="Rhea" id="RHEA:25792"/>
        <dbReference type="ChEBI" id="CHEBI:15377"/>
        <dbReference type="ChEBI" id="CHEBI:15378"/>
        <dbReference type="ChEBI" id="CHEBI:30616"/>
        <dbReference type="ChEBI" id="CHEBI:43474"/>
        <dbReference type="ChEBI" id="CHEBI:49552"/>
        <dbReference type="ChEBI" id="CHEBI:456216"/>
        <dbReference type="EC" id="7.2.2.8"/>
    </reaction>
</comment>
<keyword evidence="12 17" id="KW-1133">Transmembrane helix</keyword>
<evidence type="ECO:0000256" key="11">
    <source>
        <dbReference type="ARBA" id="ARBA00022967"/>
    </source>
</evidence>
<dbReference type="CDD" id="cd02094">
    <property type="entry name" value="P-type_ATPase_Cu-like"/>
    <property type="match status" value="2"/>
</dbReference>
<gene>
    <name evidence="19" type="ORF">L1049_005921</name>
</gene>
<keyword evidence="14" id="KW-0406">Ion transport</keyword>
<dbReference type="InterPro" id="IPR017969">
    <property type="entry name" value="Heavy-metal-associated_CS"/>
</dbReference>
<dbReference type="InterPro" id="IPR008250">
    <property type="entry name" value="ATPase_P-typ_transduc_dom_A_sf"/>
</dbReference>
<evidence type="ECO:0000259" key="18">
    <source>
        <dbReference type="PROSITE" id="PS50846"/>
    </source>
</evidence>
<dbReference type="PRINTS" id="PR00119">
    <property type="entry name" value="CATATPASE"/>
</dbReference>
<dbReference type="InterPro" id="IPR006121">
    <property type="entry name" value="HMA_dom"/>
</dbReference>
<dbReference type="PRINTS" id="PR00943">
    <property type="entry name" value="CUATPASE"/>
</dbReference>
<evidence type="ECO:0000256" key="4">
    <source>
        <dbReference type="ARBA" id="ARBA00022448"/>
    </source>
</evidence>
<dbReference type="SUPFAM" id="SSF56784">
    <property type="entry name" value="HAD-like"/>
    <property type="match status" value="2"/>
</dbReference>
<evidence type="ECO:0000256" key="9">
    <source>
        <dbReference type="ARBA" id="ARBA00022796"/>
    </source>
</evidence>
<feature type="transmembrane region" description="Helical" evidence="17">
    <location>
        <begin position="1891"/>
        <end position="1914"/>
    </location>
</feature>
<feature type="domain" description="HMA" evidence="18">
    <location>
        <begin position="196"/>
        <end position="262"/>
    </location>
</feature>
<evidence type="ECO:0000256" key="8">
    <source>
        <dbReference type="ARBA" id="ARBA00022741"/>
    </source>
</evidence>
<feature type="transmembrane region" description="Helical" evidence="17">
    <location>
        <begin position="397"/>
        <end position="414"/>
    </location>
</feature>
<dbReference type="NCBIfam" id="TIGR00003">
    <property type="entry name" value="copper ion binding protein"/>
    <property type="match status" value="4"/>
</dbReference>
<dbReference type="EC" id="7.2.2.8" evidence="3"/>
<reference evidence="19 20" key="1">
    <citation type="journal article" date="2024" name="Plant J.">
        <title>Genome sequences and population genomics reveal climatic adaptation and genomic divergence between two closely related sweetgum species.</title>
        <authorList>
            <person name="Xu W.Q."/>
            <person name="Ren C.Q."/>
            <person name="Zhang X.Y."/>
            <person name="Comes H.P."/>
            <person name="Liu X.H."/>
            <person name="Li Y.G."/>
            <person name="Kettle C.J."/>
            <person name="Jalonen R."/>
            <person name="Gaisberger H."/>
            <person name="Ma Y.Z."/>
            <person name="Qiu Y.X."/>
        </authorList>
    </citation>
    <scope>NUCLEOTIDE SEQUENCE [LARGE SCALE GENOMIC DNA]</scope>
    <source>
        <strain evidence="19">Hangzhou</strain>
    </source>
</reference>
<feature type="domain" description="HMA" evidence="18">
    <location>
        <begin position="1149"/>
        <end position="1215"/>
    </location>
</feature>
<dbReference type="Proteomes" id="UP001415857">
    <property type="component" value="Unassembled WGS sequence"/>
</dbReference>
<evidence type="ECO:0000256" key="14">
    <source>
        <dbReference type="ARBA" id="ARBA00023065"/>
    </source>
</evidence>
<dbReference type="GO" id="GO:0005524">
    <property type="term" value="F:ATP binding"/>
    <property type="evidence" value="ECO:0007669"/>
    <property type="project" value="UniProtKB-KW"/>
</dbReference>
<dbReference type="InterPro" id="IPR023298">
    <property type="entry name" value="ATPase_P-typ_TM_dom_sf"/>
</dbReference>
<dbReference type="InterPro" id="IPR023299">
    <property type="entry name" value="ATPase_P-typ_cyto_dom_N"/>
</dbReference>
<dbReference type="PANTHER" id="PTHR46594:SF4">
    <property type="entry name" value="P-TYPE CATION-TRANSPORTING ATPASE"/>
    <property type="match status" value="1"/>
</dbReference>
<dbReference type="FunFam" id="2.70.150.10:FF:000002">
    <property type="entry name" value="Copper-transporting ATPase 1, putative"/>
    <property type="match status" value="2"/>
</dbReference>
<dbReference type="PROSITE" id="PS00154">
    <property type="entry name" value="ATPASE_E1_E2"/>
    <property type="match status" value="2"/>
</dbReference>
<dbReference type="NCBIfam" id="TIGR01494">
    <property type="entry name" value="ATPase_P-type"/>
    <property type="match status" value="2"/>
</dbReference>
<dbReference type="Pfam" id="PF00403">
    <property type="entry name" value="HMA"/>
    <property type="match status" value="4"/>
</dbReference>
<dbReference type="SUPFAM" id="SSF81653">
    <property type="entry name" value="Calcium ATPase, transduction domain A"/>
    <property type="match status" value="2"/>
</dbReference>
<feature type="transmembrane region" description="Helical" evidence="17">
    <location>
        <begin position="1865"/>
        <end position="1885"/>
    </location>
</feature>
<keyword evidence="6" id="KW-0479">Metal-binding</keyword>
<dbReference type="InterPro" id="IPR006122">
    <property type="entry name" value="HMA_Cu_ion-bd"/>
</dbReference>
<dbReference type="GO" id="GO:0016020">
    <property type="term" value="C:membrane"/>
    <property type="evidence" value="ECO:0007669"/>
    <property type="project" value="UniProtKB-SubCell"/>
</dbReference>
<dbReference type="InterPro" id="IPR023214">
    <property type="entry name" value="HAD_sf"/>
</dbReference>
<evidence type="ECO:0000313" key="20">
    <source>
        <dbReference type="Proteomes" id="UP001415857"/>
    </source>
</evidence>
<keyword evidence="4" id="KW-0813">Transport</keyword>
<feature type="domain" description="HMA" evidence="18">
    <location>
        <begin position="1074"/>
        <end position="1140"/>
    </location>
</feature>
<dbReference type="InterPro" id="IPR036163">
    <property type="entry name" value="HMA_dom_sf"/>
</dbReference>
<keyword evidence="5 17" id="KW-0812">Transmembrane</keyword>
<dbReference type="Gene3D" id="3.40.1110.10">
    <property type="entry name" value="Calcium-transporting ATPase, cytoplasmic domain N"/>
    <property type="match status" value="4"/>
</dbReference>
<sequence>MSNKFLTLACIRGNESLSPRPHYPSMPKYPKGASEKNMEGSEAKAMFSVFGMTCSACAGSVEKAIKRLPGIREAVVDVLNNRAQVLYFPTYVNEETIRETIEDVGFQATLIQDKMKERSSEVCRISINGMTCTSCSTTVESALQAIPGVQKAQVALATEEAEVHYDPKILSYNQLQETIEHTGFEAVLISTGEERSKIHLRIEGVRTDNSMRMLEKSLQALPGVQEIDMDRSIYKFSLSYKPDVTGPRDFIEVIESTGSGRYKAMIYPEDGGRDAHRQEEIKQYYRSFLWSLVFTIPVFLTSMVFMYISCIKHALDTKVVNMLNIGMILRWVLSTPVLFIIGRRFYTGSYKALRHGSANMDVLIALGTNAAYFYSVYTVLRAATSPNFRGTDFFETSSMLISFILLGKYLEVLAKGKTSEAIAKLMNLAPETATLLTLDNNGIVIGEDEIDSQLIQKNDVIKIIPGAKVACDGFVNWGQSHVNESMITGEARPVAKKKGDTVIGGTVNENGVLHIKATRVGSESALAQIVRLVESAQMAKAPVQKFADHISKYFVPLVIIFSFSTWLAWFLAGKCHGYPKSWIPSSMDSFELALQFGISVMVIACPCALGLATPTAVMVGTGVGASQGVLIKGGQALESAHKVNCIVFDKTGTLTIGKPVVVNTRLLKNMVLREFYELVAATEVNSEHPLAKAIVEYAKKFREDEENRGWPKAQDFVSITGHGVKAIVRNKEIIVGNRSLMLDHNIAIPNDADDMLAETEDMAQTGILVSIDRELIGVLAISDPLKPGAQAVISILKSMKVRSIMVTGDNWGTANSIAKEVGIEAVIAEAKPEQKAAKVKDLQASGHIVAMVGDGINDSPALVAADVGMAIGAGTDIAIEAADIVLMKSNLEDVITAIDLSRKTFSRIRLNYIWALGYNLLGIPIAAGFLFPSSGFRLPPWIAGAAMASSSVSVVFSSLLLKNYRRPKILNTLSIQEIKYPKGVSAEEKNVQGSEAKAMFSVMGMTCSACAGSVEKAIKRLPGIREAVVDVLNNRAQVLYFPSFVNEETIRETIEDVGFQATLIQDEMNERSSQVCRIRINGMTCTSCSTTVESALQAIQGVQKAQVALATEEAEVHYDPKILSYNQLLETIEHTGFEAVLISTGEDRSKIHLKIEGFRTDNSMRMIGNSLQALPGVQEIDMDPSVNKFSLSYKPDVTGPRNFIKVIESTGSGRFKAMIFPEEGGRDSHRKEEIRQYYRSFLWSLIFTIPVFLTSMVFMYIPGIKHGLDTKVVNMLSIGEILRWVLSTPVQFIIGRRFYTGSYKALRHGSANMDVLIALGTNAAYFYSVYSVLRAATSQDFKGTDFFETSSMLISFILLGKYLEVLAKGKTSEAIAKLMDLAPETATLLTLDNNGNVMREEEIDSRLIEKNDVIKIIPGAKVASDGFVIWGQSHVNESMITGEARPVAKRKGDTVIGGTVNENGVLHVKATRVGSESALSQIVRLVESAQMAKAPVQKFADRISKYFVPLVIILSFSTWLAWFLAGKFHGYPKSWIPSSMDSFQLALQFGISVMVIACPCALGLATPTAVMVGTGVGASQGILIKGGQALESAHKVNCIVFDKTGTLTVGKPVVVNTRLLKNMVLQEFYELIAATEVNSEHPLAKAIVEYAKKFREDGENPAWPEARDFVSITGHGVKAIVRSKEIIVGNKSLMLDQNIAIPIDVEDMLTETEEMAQTGILVSIDGELTGVLAISDPLKPGAQDVISLLKSMKVRSIMVTGDNWGTANSIAKEVGIETVIAEAKPEQKAEKVKDLQASGHIVAMVGDGINDSPALVAADVGMAIGAGTDIAIEAADIVLMKSNLEDVITAIDLSRKTFSRIRLNYIWALGYNLLGIPIAAGALFPSTGFRLPPWIAGAAMAASSLSVVLCSLLLKYYKRPKMLDTLEIRGITVE</sequence>
<dbReference type="Gene3D" id="3.40.50.1000">
    <property type="entry name" value="HAD superfamily/HAD-like"/>
    <property type="match status" value="2"/>
</dbReference>
<evidence type="ECO:0000256" key="1">
    <source>
        <dbReference type="ARBA" id="ARBA00004141"/>
    </source>
</evidence>
<feature type="domain" description="HMA" evidence="18">
    <location>
        <begin position="43"/>
        <end position="109"/>
    </location>
</feature>
<dbReference type="Pfam" id="PF00702">
    <property type="entry name" value="Hydrolase"/>
    <property type="match status" value="2"/>
</dbReference>
<keyword evidence="20" id="KW-1185">Reference proteome</keyword>
<evidence type="ECO:0000256" key="7">
    <source>
        <dbReference type="ARBA" id="ARBA00022737"/>
    </source>
</evidence>
<feature type="transmembrane region" description="Helical" evidence="17">
    <location>
        <begin position="938"/>
        <end position="961"/>
    </location>
</feature>
<dbReference type="SUPFAM" id="SSF55008">
    <property type="entry name" value="HMA, heavy metal-associated domain"/>
    <property type="match status" value="6"/>
</dbReference>
<feature type="domain" description="HMA" evidence="18">
    <location>
        <begin position="121"/>
        <end position="187"/>
    </location>
</feature>
<feature type="transmembrane region" description="Helical" evidence="17">
    <location>
        <begin position="553"/>
        <end position="572"/>
    </location>
</feature>
<feature type="transmembrane region" description="Helical" evidence="17">
    <location>
        <begin position="1350"/>
        <end position="1367"/>
    </location>
</feature>
<evidence type="ECO:0000256" key="17">
    <source>
        <dbReference type="SAM" id="Phobius"/>
    </source>
</evidence>
<dbReference type="GO" id="GO:0016887">
    <property type="term" value="F:ATP hydrolysis activity"/>
    <property type="evidence" value="ECO:0007669"/>
    <property type="project" value="InterPro"/>
</dbReference>
<comment type="caution">
    <text evidence="19">The sequence shown here is derived from an EMBL/GenBank/DDBJ whole genome shotgun (WGS) entry which is preliminary data.</text>
</comment>
<feature type="transmembrane region" description="Helical" evidence="17">
    <location>
        <begin position="912"/>
        <end position="932"/>
    </location>
</feature>
<evidence type="ECO:0000256" key="5">
    <source>
        <dbReference type="ARBA" id="ARBA00022692"/>
    </source>
</evidence>
<dbReference type="NCBIfam" id="TIGR01525">
    <property type="entry name" value="ATPase-IB_hvy"/>
    <property type="match status" value="2"/>
</dbReference>
<dbReference type="SFLD" id="SFLDF00027">
    <property type="entry name" value="p-type_atpase"/>
    <property type="match status" value="2"/>
</dbReference>
<dbReference type="SUPFAM" id="SSF81665">
    <property type="entry name" value="Calcium ATPase, transmembrane domain M"/>
    <property type="match status" value="2"/>
</dbReference>
<dbReference type="Gene3D" id="2.70.150.10">
    <property type="entry name" value="Calcium-transporting ATPase, cytoplasmic transduction domain A"/>
    <property type="match status" value="2"/>
</dbReference>
<feature type="transmembrane region" description="Helical" evidence="17">
    <location>
        <begin position="1240"/>
        <end position="1261"/>
    </location>
</feature>
<dbReference type="FunFam" id="3.40.50.1000:FF:000031">
    <property type="entry name" value="Probable copper-transporting ATPase HMA5"/>
    <property type="match status" value="2"/>
</dbReference>
<evidence type="ECO:0000256" key="6">
    <source>
        <dbReference type="ARBA" id="ARBA00022723"/>
    </source>
</evidence>
<keyword evidence="8" id="KW-0547">Nucleotide-binding</keyword>
<protein>
    <recommendedName>
        <fullName evidence="3">P-type Cu(+) transporter</fullName>
        <ecNumber evidence="3">7.2.2.8</ecNumber>
    </recommendedName>
</protein>
<feature type="transmembrane region" description="Helical" evidence="17">
    <location>
        <begin position="1311"/>
        <end position="1330"/>
    </location>
</feature>
<dbReference type="InterPro" id="IPR036412">
    <property type="entry name" value="HAD-like_sf"/>
</dbReference>
<dbReference type="Pfam" id="PF00122">
    <property type="entry name" value="E1-E2_ATPase"/>
    <property type="match status" value="2"/>
</dbReference>
<dbReference type="GO" id="GO:0140581">
    <property type="term" value="F:P-type monovalent copper transporter activity"/>
    <property type="evidence" value="ECO:0007669"/>
    <property type="project" value="UniProtKB-EC"/>
</dbReference>
<name>A0AAP0RGI4_LIQFO</name>
<comment type="subcellular location">
    <subcellularLocation>
        <location evidence="1">Membrane</location>
        <topology evidence="1">Multi-pass membrane protein</topology>
    </subcellularLocation>
</comment>
<dbReference type="InterPro" id="IPR044492">
    <property type="entry name" value="P_typ_ATPase_HD_dom"/>
</dbReference>
<feature type="transmembrane region" description="Helical" evidence="17">
    <location>
        <begin position="358"/>
        <end position="377"/>
    </location>
</feature>
<dbReference type="PROSITE" id="PS50846">
    <property type="entry name" value="HMA_2"/>
    <property type="match status" value="6"/>
</dbReference>
<dbReference type="InterPro" id="IPR018303">
    <property type="entry name" value="ATPase_P-typ_P_site"/>
</dbReference>
<dbReference type="Gene3D" id="3.30.70.100">
    <property type="match status" value="6"/>
</dbReference>
<evidence type="ECO:0000256" key="10">
    <source>
        <dbReference type="ARBA" id="ARBA00022840"/>
    </source>
</evidence>
<keyword evidence="11" id="KW-1278">Translocase</keyword>
<keyword evidence="13" id="KW-0186">Copper</keyword>
<dbReference type="SFLD" id="SFLDG00002">
    <property type="entry name" value="C1.7:_P-type_atpase_like"/>
    <property type="match status" value="2"/>
</dbReference>
<evidence type="ECO:0000256" key="13">
    <source>
        <dbReference type="ARBA" id="ARBA00023008"/>
    </source>
</evidence>
<feature type="transmembrane region" description="Helical" evidence="17">
    <location>
        <begin position="1545"/>
        <end position="1565"/>
    </location>
</feature>
<feature type="transmembrane region" description="Helical" evidence="17">
    <location>
        <begin position="328"/>
        <end position="346"/>
    </location>
</feature>
<dbReference type="InterPro" id="IPR059000">
    <property type="entry name" value="ATPase_P-type_domA"/>
</dbReference>
<evidence type="ECO:0000256" key="15">
    <source>
        <dbReference type="ARBA" id="ARBA00023136"/>
    </source>
</evidence>
<evidence type="ECO:0000256" key="3">
    <source>
        <dbReference type="ARBA" id="ARBA00012517"/>
    </source>
</evidence>
<dbReference type="PRINTS" id="PR00942">
    <property type="entry name" value="CUATPASEI"/>
</dbReference>
<dbReference type="InterPro" id="IPR027256">
    <property type="entry name" value="P-typ_ATPase_IB"/>
</dbReference>
<keyword evidence="9" id="KW-0187">Copper transport</keyword>
<feature type="domain" description="HMA" evidence="18">
    <location>
        <begin position="996"/>
        <end position="1062"/>
    </location>
</feature>
<accession>A0AAP0RGI4</accession>
<keyword evidence="10" id="KW-0067">ATP-binding</keyword>
<comment type="similarity">
    <text evidence="2">Belongs to the cation transport ATPase (P-type) (TC 3.A.3) family. Type IB subfamily.</text>
</comment>